<keyword evidence="4" id="KW-1185">Reference proteome</keyword>
<name>A0A9P4M131_9PEZI</name>
<dbReference type="InterPro" id="IPR056884">
    <property type="entry name" value="NPHP3-like_N"/>
</dbReference>
<accession>A0A9P4M131</accession>
<dbReference type="PANTHER" id="PTHR10039">
    <property type="entry name" value="AMELOGENIN"/>
    <property type="match status" value="1"/>
</dbReference>
<evidence type="ECO:0000313" key="4">
    <source>
        <dbReference type="Proteomes" id="UP000799772"/>
    </source>
</evidence>
<dbReference type="Pfam" id="PF24883">
    <property type="entry name" value="NPHP3_N"/>
    <property type="match status" value="1"/>
</dbReference>
<organism evidence="3 4">
    <name type="scientific">Rhizodiscina lignyota</name>
    <dbReference type="NCBI Taxonomy" id="1504668"/>
    <lineage>
        <taxon>Eukaryota</taxon>
        <taxon>Fungi</taxon>
        <taxon>Dikarya</taxon>
        <taxon>Ascomycota</taxon>
        <taxon>Pezizomycotina</taxon>
        <taxon>Dothideomycetes</taxon>
        <taxon>Pleosporomycetidae</taxon>
        <taxon>Aulographales</taxon>
        <taxon>Rhizodiscinaceae</taxon>
        <taxon>Rhizodiscina</taxon>
    </lineage>
</organism>
<dbReference type="Proteomes" id="UP000799772">
    <property type="component" value="Unassembled WGS sequence"/>
</dbReference>
<dbReference type="OrthoDB" id="1577640at2759"/>
<dbReference type="AlphaFoldDB" id="A0A9P4M131"/>
<dbReference type="PANTHER" id="PTHR10039:SF16">
    <property type="entry name" value="GPI INOSITOL-DEACYLASE"/>
    <property type="match status" value="1"/>
</dbReference>
<dbReference type="InterPro" id="IPR027417">
    <property type="entry name" value="P-loop_NTPase"/>
</dbReference>
<evidence type="ECO:0000259" key="2">
    <source>
        <dbReference type="Pfam" id="PF24883"/>
    </source>
</evidence>
<dbReference type="EMBL" id="ML978141">
    <property type="protein sequence ID" value="KAF2092965.1"/>
    <property type="molecule type" value="Genomic_DNA"/>
</dbReference>
<evidence type="ECO:0000313" key="3">
    <source>
        <dbReference type="EMBL" id="KAF2092965.1"/>
    </source>
</evidence>
<gene>
    <name evidence="3" type="ORF">NA57DRAFT_10921</name>
</gene>
<evidence type="ECO:0000256" key="1">
    <source>
        <dbReference type="ARBA" id="ARBA00022737"/>
    </source>
</evidence>
<proteinExistence type="predicted"/>
<comment type="caution">
    <text evidence="3">The sequence shown here is derived from an EMBL/GenBank/DDBJ whole genome shotgun (WGS) entry which is preliminary data.</text>
</comment>
<keyword evidence="1" id="KW-0677">Repeat</keyword>
<feature type="non-terminal residue" evidence="3">
    <location>
        <position position="566"/>
    </location>
</feature>
<protein>
    <recommendedName>
        <fullName evidence="2">Nephrocystin 3-like N-terminal domain-containing protein</fullName>
    </recommendedName>
</protein>
<reference evidence="3" key="1">
    <citation type="journal article" date="2020" name="Stud. Mycol.">
        <title>101 Dothideomycetes genomes: a test case for predicting lifestyles and emergence of pathogens.</title>
        <authorList>
            <person name="Haridas S."/>
            <person name="Albert R."/>
            <person name="Binder M."/>
            <person name="Bloem J."/>
            <person name="Labutti K."/>
            <person name="Salamov A."/>
            <person name="Andreopoulos B."/>
            <person name="Baker S."/>
            <person name="Barry K."/>
            <person name="Bills G."/>
            <person name="Bluhm B."/>
            <person name="Cannon C."/>
            <person name="Castanera R."/>
            <person name="Culley D."/>
            <person name="Daum C."/>
            <person name="Ezra D."/>
            <person name="Gonzalez J."/>
            <person name="Henrissat B."/>
            <person name="Kuo A."/>
            <person name="Liang C."/>
            <person name="Lipzen A."/>
            <person name="Lutzoni F."/>
            <person name="Magnuson J."/>
            <person name="Mondo S."/>
            <person name="Nolan M."/>
            <person name="Ohm R."/>
            <person name="Pangilinan J."/>
            <person name="Park H.-J."/>
            <person name="Ramirez L."/>
            <person name="Alfaro M."/>
            <person name="Sun H."/>
            <person name="Tritt A."/>
            <person name="Yoshinaga Y."/>
            <person name="Zwiers L.-H."/>
            <person name="Turgeon B."/>
            <person name="Goodwin S."/>
            <person name="Spatafora J."/>
            <person name="Crous P."/>
            <person name="Grigoriev I."/>
        </authorList>
    </citation>
    <scope>NUCLEOTIDE SEQUENCE</scope>
    <source>
        <strain evidence="3">CBS 133067</strain>
    </source>
</reference>
<feature type="domain" description="Nephrocystin 3-like N-terminal" evidence="2">
    <location>
        <begin position="193"/>
        <end position="353"/>
    </location>
</feature>
<sequence>MEAIAIGASIIAFIQITESVIKVCKYYISTCEDAPSDIRGILVELSSLKAVLENLEFLSTSHKEPAKPLQELKRPNGVLDECLHCVGELEGLLHTEQTEGLRRKRQKLQQALAWPLKEQKARKLLARISNYKSMITLAISGDIARDIKEIKTSVREVESSLSDAKKQEIMKWLEHTNPSTLHTRACKLREEHTGLWVRRSTEWSQWIHGTSDRRLLWIRGIPGAGKTVLASFLIEEVRQYCNRRQKCCLVYYYCHFTHNQDDAEPFLRWVLNLVCRYNWTIPDSIRKLWDMSQEPTIPELLSALERMLTNVDAVYIVVDALDESIPRAELLKVLKILTIDPRFTKIRLLATSREYLDIETAFLNISTSISMSNPLVQEDIRVYVRSTIRTSRRFSHWPESLLGEIEDALAIGAKGMFRWAVCQINILEKLYRPSRIREALKELPEDLDETYERIFLTIPQAQREFVFRTLAIICGHEVLKAPLIKLPLTAPVLLSAVRFSYNNHQTDGEEDLYNFHILRDLCGCLVTVNEDFTDYLFKSVIDEDDPNMTVDLAHYTVREFLFSPRI</sequence>
<dbReference type="Gene3D" id="3.40.50.300">
    <property type="entry name" value="P-loop containing nucleotide triphosphate hydrolases"/>
    <property type="match status" value="1"/>
</dbReference>
<dbReference type="SUPFAM" id="SSF52540">
    <property type="entry name" value="P-loop containing nucleoside triphosphate hydrolases"/>
    <property type="match status" value="1"/>
</dbReference>